<evidence type="ECO:0000313" key="3">
    <source>
        <dbReference type="Proteomes" id="UP001172101"/>
    </source>
</evidence>
<sequence length="105" mass="12330">MPQIKKEEGTDFIIISMPLFFPIFFLESSPQTQTSFSQAREKQAVDSQSKFQAGEAIYWGPKYVILLEYLGGEAGYLGIWLLFFSFYLHIFIDNKSWDLRDRSEW</sequence>
<evidence type="ECO:0000313" key="2">
    <source>
        <dbReference type="EMBL" id="KAK0723010.1"/>
    </source>
</evidence>
<keyword evidence="1" id="KW-0812">Transmembrane</keyword>
<keyword evidence="1" id="KW-1133">Transmembrane helix</keyword>
<dbReference type="Proteomes" id="UP001172101">
    <property type="component" value="Unassembled WGS sequence"/>
</dbReference>
<name>A0AA40AVW8_9PEZI</name>
<feature type="transmembrane region" description="Helical" evidence="1">
    <location>
        <begin position="12"/>
        <end position="29"/>
    </location>
</feature>
<dbReference type="GeneID" id="85325000"/>
<protein>
    <submittedName>
        <fullName evidence="2">Uncharacterized protein</fullName>
    </submittedName>
</protein>
<gene>
    <name evidence="2" type="ORF">B0T26DRAFT_704958</name>
</gene>
<comment type="caution">
    <text evidence="2">The sequence shown here is derived from an EMBL/GenBank/DDBJ whole genome shotgun (WGS) entry which is preliminary data.</text>
</comment>
<keyword evidence="1" id="KW-0472">Membrane</keyword>
<evidence type="ECO:0000256" key="1">
    <source>
        <dbReference type="SAM" id="Phobius"/>
    </source>
</evidence>
<dbReference type="EMBL" id="JAUIRO010000003">
    <property type="protein sequence ID" value="KAK0723010.1"/>
    <property type="molecule type" value="Genomic_DNA"/>
</dbReference>
<keyword evidence="3" id="KW-1185">Reference proteome</keyword>
<reference evidence="2" key="1">
    <citation type="submission" date="2023-06" db="EMBL/GenBank/DDBJ databases">
        <title>Genome-scale phylogeny and comparative genomics of the fungal order Sordariales.</title>
        <authorList>
            <consortium name="Lawrence Berkeley National Laboratory"/>
            <person name="Hensen N."/>
            <person name="Bonometti L."/>
            <person name="Westerberg I."/>
            <person name="Brannstrom I.O."/>
            <person name="Guillou S."/>
            <person name="Cros-Aarteil S."/>
            <person name="Calhoun S."/>
            <person name="Haridas S."/>
            <person name="Kuo A."/>
            <person name="Mondo S."/>
            <person name="Pangilinan J."/>
            <person name="Riley R."/>
            <person name="LaButti K."/>
            <person name="Andreopoulos B."/>
            <person name="Lipzen A."/>
            <person name="Chen C."/>
            <person name="Yanf M."/>
            <person name="Daum C."/>
            <person name="Ng V."/>
            <person name="Clum A."/>
            <person name="Steindorff A."/>
            <person name="Ohm R."/>
            <person name="Martin F."/>
            <person name="Silar P."/>
            <person name="Natvig D."/>
            <person name="Lalanne C."/>
            <person name="Gautier V."/>
            <person name="Ament-velasquez S.L."/>
            <person name="Kruys A."/>
            <person name="Hutchinson M.I."/>
            <person name="Powell A.J."/>
            <person name="Barry K."/>
            <person name="Miller A.N."/>
            <person name="Grigoriev I.V."/>
            <person name="Debuchy R."/>
            <person name="Gladieux P."/>
            <person name="Thoren M.H."/>
            <person name="Johannesson H."/>
        </authorList>
    </citation>
    <scope>NUCLEOTIDE SEQUENCE</scope>
    <source>
        <strain evidence="2">SMH2392-1A</strain>
    </source>
</reference>
<feature type="transmembrane region" description="Helical" evidence="1">
    <location>
        <begin position="74"/>
        <end position="92"/>
    </location>
</feature>
<dbReference type="AlphaFoldDB" id="A0AA40AVW8"/>
<accession>A0AA40AVW8</accession>
<proteinExistence type="predicted"/>
<organism evidence="2 3">
    <name type="scientific">Lasiosphaeria miniovina</name>
    <dbReference type="NCBI Taxonomy" id="1954250"/>
    <lineage>
        <taxon>Eukaryota</taxon>
        <taxon>Fungi</taxon>
        <taxon>Dikarya</taxon>
        <taxon>Ascomycota</taxon>
        <taxon>Pezizomycotina</taxon>
        <taxon>Sordariomycetes</taxon>
        <taxon>Sordariomycetidae</taxon>
        <taxon>Sordariales</taxon>
        <taxon>Lasiosphaeriaceae</taxon>
        <taxon>Lasiosphaeria</taxon>
    </lineage>
</organism>
<dbReference type="RefSeq" id="XP_060298934.1">
    <property type="nucleotide sequence ID" value="XM_060441730.1"/>
</dbReference>